<accession>E1SPX9</accession>
<name>E1SPX9_FERBD</name>
<dbReference type="OrthoDB" id="9961716at2"/>
<keyword evidence="1" id="KW-0732">Signal</keyword>
<proteinExistence type="predicted"/>
<evidence type="ECO:0000313" key="3">
    <source>
        <dbReference type="Proteomes" id="UP000006683"/>
    </source>
</evidence>
<evidence type="ECO:0000313" key="2">
    <source>
        <dbReference type="EMBL" id="ADN75774.1"/>
    </source>
</evidence>
<feature type="chain" id="PRO_5003151016" evidence="1">
    <location>
        <begin position="23"/>
        <end position="128"/>
    </location>
</feature>
<dbReference type="EMBL" id="CP002209">
    <property type="protein sequence ID" value="ADN75774.1"/>
    <property type="molecule type" value="Genomic_DNA"/>
</dbReference>
<dbReference type="STRING" id="550540.Fbal_1570"/>
<evidence type="ECO:0000256" key="1">
    <source>
        <dbReference type="SAM" id="SignalP"/>
    </source>
</evidence>
<protein>
    <submittedName>
        <fullName evidence="2">Uncharacterized protein</fullName>
    </submittedName>
</protein>
<dbReference type="Proteomes" id="UP000006683">
    <property type="component" value="Chromosome"/>
</dbReference>
<organism evidence="2 3">
    <name type="scientific">Ferrimonas balearica (strain DSM 9799 / CCM 4581 / KCTC 23876 / PAT)</name>
    <dbReference type="NCBI Taxonomy" id="550540"/>
    <lineage>
        <taxon>Bacteria</taxon>
        <taxon>Pseudomonadati</taxon>
        <taxon>Pseudomonadota</taxon>
        <taxon>Gammaproteobacteria</taxon>
        <taxon>Alteromonadales</taxon>
        <taxon>Ferrimonadaceae</taxon>
        <taxon>Ferrimonas</taxon>
    </lineage>
</organism>
<dbReference type="RefSeq" id="WP_013345080.1">
    <property type="nucleotide sequence ID" value="NC_014541.1"/>
</dbReference>
<dbReference type="HOGENOM" id="CLU_1956336_0_0_6"/>
<reference evidence="2 3" key="1">
    <citation type="journal article" date="2010" name="Stand. Genomic Sci.">
        <title>Complete genome sequence of Ferrimonas balearica type strain (PAT).</title>
        <authorList>
            <person name="Nolan M."/>
            <person name="Sikorski J."/>
            <person name="Davenport K."/>
            <person name="Lucas S."/>
            <person name="Glavina Del Rio T."/>
            <person name="Tice H."/>
            <person name="Cheng J."/>
            <person name="Goodwin L."/>
            <person name="Pitluck S."/>
            <person name="Liolios K."/>
            <person name="Ivanova N."/>
            <person name="Mavromatis K."/>
            <person name="Ovchinnikova G."/>
            <person name="Pati A."/>
            <person name="Chen A."/>
            <person name="Palaniappan K."/>
            <person name="Land M."/>
            <person name="Hauser L."/>
            <person name="Chang Y."/>
            <person name="Jeffries C."/>
            <person name="Tapia R."/>
            <person name="Brettin T."/>
            <person name="Detter J."/>
            <person name="Han C."/>
            <person name="Yasawong M."/>
            <person name="Rohde M."/>
            <person name="Tindall B."/>
            <person name="Goker M."/>
            <person name="Woyke T."/>
            <person name="Bristow J."/>
            <person name="Eisen J."/>
            <person name="Markowitz V."/>
            <person name="Hugenholtz P."/>
            <person name="Kyrpides N."/>
            <person name="Klenk H."/>
            <person name="Lapidus A."/>
        </authorList>
    </citation>
    <scope>NUCLEOTIDE SEQUENCE [LARGE SCALE GENOMIC DNA]</scope>
    <source>
        <strain evidence="3">DSM 9799 / CCM 4581 / KCTC 23876 / PAT</strain>
    </source>
</reference>
<sequence length="128" mass="13816">MTLKMIVTLLAFGMLAAMPLQAAHHKMPPEMVLPCKDKAEGDACQFSRENGDEIEGVCQAGHDTLFCHPQGKGREEAAQQLIAACADKSAGDQCVMSGRGGNEMTGQCMEHPSGKLMCHQEKVHKKGY</sequence>
<keyword evidence="3" id="KW-1185">Reference proteome</keyword>
<gene>
    <name evidence="2" type="ordered locus">Fbal_1570</name>
</gene>
<dbReference type="KEGG" id="fbl:Fbal_1570"/>
<dbReference type="GeneID" id="67181785"/>
<feature type="signal peptide" evidence="1">
    <location>
        <begin position="1"/>
        <end position="22"/>
    </location>
</feature>
<dbReference type="AlphaFoldDB" id="E1SPX9"/>